<dbReference type="GO" id="GO:0004553">
    <property type="term" value="F:hydrolase activity, hydrolyzing O-glycosyl compounds"/>
    <property type="evidence" value="ECO:0007669"/>
    <property type="project" value="InterPro"/>
</dbReference>
<evidence type="ECO:0000313" key="3">
    <source>
        <dbReference type="EMBL" id="KKU02199.1"/>
    </source>
</evidence>
<evidence type="ECO:0000313" key="4">
    <source>
        <dbReference type="Proteomes" id="UP000034264"/>
    </source>
</evidence>
<gene>
    <name evidence="3" type="ORF">UX05_C0015G0010</name>
</gene>
<name>A0A0G1M247_9BACT</name>
<dbReference type="GO" id="GO:0000272">
    <property type="term" value="P:polysaccharide catabolic process"/>
    <property type="evidence" value="ECO:0007669"/>
    <property type="project" value="InterPro"/>
</dbReference>
<accession>A0A0G1M247</accession>
<reference evidence="3 4" key="1">
    <citation type="journal article" date="2015" name="Nature">
        <title>rRNA introns, odd ribosomes, and small enigmatic genomes across a large radiation of phyla.</title>
        <authorList>
            <person name="Brown C.T."/>
            <person name="Hug L.A."/>
            <person name="Thomas B.C."/>
            <person name="Sharon I."/>
            <person name="Castelle C.J."/>
            <person name="Singh A."/>
            <person name="Wilkins M.J."/>
            <person name="Williams K.H."/>
            <person name="Banfield J.F."/>
        </authorList>
    </citation>
    <scope>NUCLEOTIDE SEQUENCE [LARGE SCALE GENOMIC DNA]</scope>
</reference>
<feature type="signal peptide" evidence="1">
    <location>
        <begin position="1"/>
        <end position="21"/>
    </location>
</feature>
<dbReference type="EMBL" id="LCKS01000015">
    <property type="protein sequence ID" value="KKU02199.1"/>
    <property type="molecule type" value="Genomic_DNA"/>
</dbReference>
<dbReference type="Pfam" id="PF00404">
    <property type="entry name" value="Dockerin_1"/>
    <property type="match status" value="1"/>
</dbReference>
<feature type="domain" description="Dockerin" evidence="2">
    <location>
        <begin position="24"/>
        <end position="89"/>
    </location>
</feature>
<evidence type="ECO:0000256" key="1">
    <source>
        <dbReference type="SAM" id="SignalP"/>
    </source>
</evidence>
<dbReference type="Proteomes" id="UP000034264">
    <property type="component" value="Unassembled WGS sequence"/>
</dbReference>
<feature type="chain" id="PRO_5002538457" description="Dockerin domain-containing protein" evidence="1">
    <location>
        <begin position="22"/>
        <end position="446"/>
    </location>
</feature>
<dbReference type="PROSITE" id="PS51766">
    <property type="entry name" value="DOCKERIN"/>
    <property type="match status" value="1"/>
</dbReference>
<sequence length="446" mass="49004">MMKWWMLIVMMWVVTAMPVKVNAQGALAGDANGDCKVDGVDFVVVFNNYGKPTSGGATQGDFNTDGKVNGVDFVILFNHYGQVCQGTPVPTPTPTPTPTPGGPTPTLPPIVTGPGIWTSAQELAGLPMSGAAWNTLVSNASQNTTPNLMNQDDKTDTNTVAKALVYARTRDGNYRAQVLGTLKTLVNNHPIPPSGQSTSWDSLAVLRSIGSYAISADLIDLPNYDSSFDRNSFRPWLSAIRSTIVEGGRGSLISFQEKRPNNWGSHGSASRIAADLYLNDTTDLNRAIQVYKGHLGDRASYSAFVYGSDLTWHCNSSTLYSINPKGCTKNGQNLDGARPDDQRRCGSFIWPPCKTNYSWEGFQGLIVSAEMLYRRGYSSYEWMDRALLRASEWLYNTTFSDGSKYPAEGDDRWIVWILNKRYGTNYSKTSGVEPGKMIGYTDWTHQ</sequence>
<dbReference type="Gene3D" id="1.10.1330.10">
    <property type="entry name" value="Dockerin domain"/>
    <property type="match status" value="1"/>
</dbReference>
<keyword evidence="1" id="KW-0732">Signal</keyword>
<dbReference type="InterPro" id="IPR036439">
    <property type="entry name" value="Dockerin_dom_sf"/>
</dbReference>
<evidence type="ECO:0000259" key="2">
    <source>
        <dbReference type="PROSITE" id="PS51766"/>
    </source>
</evidence>
<dbReference type="InterPro" id="IPR008929">
    <property type="entry name" value="Chondroitin_lyas"/>
</dbReference>
<dbReference type="InterPro" id="IPR018247">
    <property type="entry name" value="EF_Hand_1_Ca_BS"/>
</dbReference>
<dbReference type="InterPro" id="IPR016134">
    <property type="entry name" value="Dockerin_dom"/>
</dbReference>
<dbReference type="PROSITE" id="PS00018">
    <property type="entry name" value="EF_HAND_1"/>
    <property type="match status" value="1"/>
</dbReference>
<proteinExistence type="predicted"/>
<organism evidence="3 4">
    <name type="scientific">Candidatus Amesbacteria bacterium GW2011_GWC2_45_19</name>
    <dbReference type="NCBI Taxonomy" id="1618366"/>
    <lineage>
        <taxon>Bacteria</taxon>
        <taxon>Candidatus Amesiibacteriota</taxon>
    </lineage>
</organism>
<dbReference type="AlphaFoldDB" id="A0A0G1M247"/>
<dbReference type="Gene3D" id="1.50.10.100">
    <property type="entry name" value="Chondroitin AC/alginate lyase"/>
    <property type="match status" value="1"/>
</dbReference>
<dbReference type="InterPro" id="IPR002105">
    <property type="entry name" value="Dockerin_1_rpt"/>
</dbReference>
<protein>
    <recommendedName>
        <fullName evidence="2">Dockerin domain-containing protein</fullName>
    </recommendedName>
</protein>
<dbReference type="SUPFAM" id="SSF63446">
    <property type="entry name" value="Type I dockerin domain"/>
    <property type="match status" value="1"/>
</dbReference>
<dbReference type="SUPFAM" id="SSF48230">
    <property type="entry name" value="Chondroitin AC/alginate lyase"/>
    <property type="match status" value="1"/>
</dbReference>
<comment type="caution">
    <text evidence="3">The sequence shown here is derived from an EMBL/GenBank/DDBJ whole genome shotgun (WGS) entry which is preliminary data.</text>
</comment>